<protein>
    <submittedName>
        <fullName evidence="1">Uncharacterized protein</fullName>
    </submittedName>
</protein>
<dbReference type="EMBL" id="CP019475">
    <property type="protein sequence ID" value="UQC79277.1"/>
    <property type="molecule type" value="Genomic_DNA"/>
</dbReference>
<sequence>MHTIVLMLSAHFHITRPARSGGQLGPELDHGACRIGSPIRPRHTADCAGAN</sequence>
<evidence type="ECO:0000313" key="2">
    <source>
        <dbReference type="Proteomes" id="UP000830671"/>
    </source>
</evidence>
<reference evidence="1" key="1">
    <citation type="journal article" date="2021" name="Mol. Plant Microbe Interact.">
        <title>Complete Genome Sequence of the Plant-Pathogenic Fungus Colletotrichum lupini.</title>
        <authorList>
            <person name="Baroncelli R."/>
            <person name="Pensec F."/>
            <person name="Da Lio D."/>
            <person name="Boufleur T."/>
            <person name="Vicente I."/>
            <person name="Sarrocco S."/>
            <person name="Picot A."/>
            <person name="Baraldi E."/>
            <person name="Sukno S."/>
            <person name="Thon M."/>
            <person name="Le Floch G."/>
        </authorList>
    </citation>
    <scope>NUCLEOTIDE SEQUENCE</scope>
    <source>
        <strain evidence="1">IMI 504893</strain>
    </source>
</reference>
<evidence type="ECO:0000313" key="1">
    <source>
        <dbReference type="EMBL" id="UQC79277.1"/>
    </source>
</evidence>
<organism evidence="1 2">
    <name type="scientific">Colletotrichum lupini</name>
    <dbReference type="NCBI Taxonomy" id="145971"/>
    <lineage>
        <taxon>Eukaryota</taxon>
        <taxon>Fungi</taxon>
        <taxon>Dikarya</taxon>
        <taxon>Ascomycota</taxon>
        <taxon>Pezizomycotina</taxon>
        <taxon>Sordariomycetes</taxon>
        <taxon>Hypocreomycetidae</taxon>
        <taxon>Glomerellales</taxon>
        <taxon>Glomerellaceae</taxon>
        <taxon>Colletotrichum</taxon>
        <taxon>Colletotrichum acutatum species complex</taxon>
    </lineage>
</organism>
<dbReference type="KEGG" id="clup:CLUP02_04756"/>
<dbReference type="AlphaFoldDB" id="A0A9Q8SMP4"/>
<name>A0A9Q8SMP4_9PEZI</name>
<accession>A0A9Q8SMP4</accession>
<proteinExistence type="predicted"/>
<dbReference type="Proteomes" id="UP000830671">
    <property type="component" value="Chromosome 3"/>
</dbReference>
<dbReference type="RefSeq" id="XP_049140910.1">
    <property type="nucleotide sequence ID" value="XM_049283767.1"/>
</dbReference>
<gene>
    <name evidence="1" type="ORF">CLUP02_04756</name>
</gene>
<keyword evidence="2" id="KW-1185">Reference proteome</keyword>
<dbReference type="GeneID" id="73338777"/>